<feature type="transmembrane region" description="Helical" evidence="7">
    <location>
        <begin position="25"/>
        <end position="45"/>
    </location>
</feature>
<dbReference type="SUPFAM" id="SSF52540">
    <property type="entry name" value="P-loop containing nucleoside triphosphate hydrolases"/>
    <property type="match status" value="2"/>
</dbReference>
<feature type="transmembrane region" description="Helical" evidence="7">
    <location>
        <begin position="1219"/>
        <end position="1241"/>
    </location>
</feature>
<feature type="transmembrane region" description="Helical" evidence="7">
    <location>
        <begin position="364"/>
        <end position="385"/>
    </location>
</feature>
<dbReference type="InterPro" id="IPR026082">
    <property type="entry name" value="ABCA"/>
</dbReference>
<reference evidence="9 10" key="1">
    <citation type="journal article" date="2022" name="Nat. Ecol. Evol.">
        <title>A masculinizing supergene underlies an exaggerated male reproductive morph in a spider.</title>
        <authorList>
            <person name="Hendrickx F."/>
            <person name="De Corte Z."/>
            <person name="Sonet G."/>
            <person name="Van Belleghem S.M."/>
            <person name="Kostlbacher S."/>
            <person name="Vangestel C."/>
        </authorList>
    </citation>
    <scope>NUCLEOTIDE SEQUENCE [LARGE SCALE GENOMIC DNA]</scope>
    <source>
        <strain evidence="9">W744_W776</strain>
    </source>
</reference>
<feature type="transmembrane region" description="Helical" evidence="7">
    <location>
        <begin position="333"/>
        <end position="358"/>
    </location>
</feature>
<dbReference type="InterPro" id="IPR027417">
    <property type="entry name" value="P-loop_NTPase"/>
</dbReference>
<dbReference type="GO" id="GO:0016020">
    <property type="term" value="C:membrane"/>
    <property type="evidence" value="ECO:0007669"/>
    <property type="project" value="UniProtKB-SubCell"/>
</dbReference>
<keyword evidence="6 7" id="KW-0472">Membrane</keyword>
<keyword evidence="5 7" id="KW-1133">Transmembrane helix</keyword>
<dbReference type="InterPro" id="IPR013525">
    <property type="entry name" value="ABC2_TM"/>
</dbReference>
<evidence type="ECO:0000313" key="10">
    <source>
        <dbReference type="Proteomes" id="UP000827092"/>
    </source>
</evidence>
<dbReference type="InterPro" id="IPR003439">
    <property type="entry name" value="ABC_transporter-like_ATP-bd"/>
</dbReference>
<dbReference type="Pfam" id="PF00005">
    <property type="entry name" value="ABC_tran"/>
    <property type="match status" value="2"/>
</dbReference>
<feature type="transmembrane region" description="Helical" evidence="7">
    <location>
        <begin position="1067"/>
        <end position="1086"/>
    </location>
</feature>
<evidence type="ECO:0000313" key="9">
    <source>
        <dbReference type="EMBL" id="KAG8175022.1"/>
    </source>
</evidence>
<feature type="transmembrane region" description="Helical" evidence="7">
    <location>
        <begin position="1153"/>
        <end position="1174"/>
    </location>
</feature>
<feature type="transmembrane region" description="Helical" evidence="7">
    <location>
        <begin position="1180"/>
        <end position="1199"/>
    </location>
</feature>
<feature type="transmembrane region" description="Helical" evidence="7">
    <location>
        <begin position="247"/>
        <end position="273"/>
    </location>
</feature>
<dbReference type="SMART" id="SM00382">
    <property type="entry name" value="AAA"/>
    <property type="match status" value="1"/>
</dbReference>
<organism evidence="9 10">
    <name type="scientific">Oedothorax gibbosus</name>
    <dbReference type="NCBI Taxonomy" id="931172"/>
    <lineage>
        <taxon>Eukaryota</taxon>
        <taxon>Metazoa</taxon>
        <taxon>Ecdysozoa</taxon>
        <taxon>Arthropoda</taxon>
        <taxon>Chelicerata</taxon>
        <taxon>Arachnida</taxon>
        <taxon>Araneae</taxon>
        <taxon>Araneomorphae</taxon>
        <taxon>Entelegynae</taxon>
        <taxon>Araneoidea</taxon>
        <taxon>Linyphiidae</taxon>
        <taxon>Erigoninae</taxon>
        <taxon>Oedothorax</taxon>
    </lineage>
</organism>
<name>A0AAV6TTS0_9ARAC</name>
<evidence type="ECO:0000256" key="3">
    <source>
        <dbReference type="ARBA" id="ARBA00022741"/>
    </source>
</evidence>
<dbReference type="FunFam" id="3.40.50.300:FF:000933">
    <property type="entry name" value="ABC transporter A family member 7"/>
    <property type="match status" value="1"/>
</dbReference>
<dbReference type="GO" id="GO:0140359">
    <property type="term" value="F:ABC-type transporter activity"/>
    <property type="evidence" value="ECO:0007669"/>
    <property type="project" value="InterPro"/>
</dbReference>
<evidence type="ECO:0000256" key="6">
    <source>
        <dbReference type="ARBA" id="ARBA00023136"/>
    </source>
</evidence>
<feature type="transmembrane region" description="Helical" evidence="7">
    <location>
        <begin position="442"/>
        <end position="465"/>
    </location>
</feature>
<accession>A0AAV6TTS0</accession>
<protein>
    <recommendedName>
        <fullName evidence="8">ABC transporter domain-containing protein</fullName>
    </recommendedName>
</protein>
<comment type="caution">
    <text evidence="9">The sequence shown here is derived from an EMBL/GenBank/DDBJ whole genome shotgun (WGS) entry which is preliminary data.</text>
</comment>
<feature type="transmembrane region" description="Helical" evidence="7">
    <location>
        <begin position="1123"/>
        <end position="1141"/>
    </location>
</feature>
<dbReference type="Pfam" id="PF12698">
    <property type="entry name" value="ABC2_membrane_3"/>
    <property type="match status" value="2"/>
</dbReference>
<evidence type="ECO:0000256" key="5">
    <source>
        <dbReference type="ARBA" id="ARBA00022989"/>
    </source>
</evidence>
<keyword evidence="4" id="KW-0067">ATP-binding</keyword>
<dbReference type="PROSITE" id="PS50893">
    <property type="entry name" value="ABC_TRANSPORTER_2"/>
    <property type="match status" value="1"/>
</dbReference>
<evidence type="ECO:0000256" key="2">
    <source>
        <dbReference type="ARBA" id="ARBA00022692"/>
    </source>
</evidence>
<dbReference type="PANTHER" id="PTHR19229:SF250">
    <property type="entry name" value="ABC TRANSPORTER DOMAIN-CONTAINING PROTEIN-RELATED"/>
    <property type="match status" value="1"/>
</dbReference>
<dbReference type="CDD" id="cd03263">
    <property type="entry name" value="ABC_subfamily_A"/>
    <property type="match status" value="1"/>
</dbReference>
<dbReference type="Gene3D" id="3.40.50.300">
    <property type="entry name" value="P-loop containing nucleotide triphosphate hydrolases"/>
    <property type="match status" value="2"/>
</dbReference>
<feature type="transmembrane region" description="Helical" evidence="7">
    <location>
        <begin position="891"/>
        <end position="912"/>
    </location>
</feature>
<dbReference type="PANTHER" id="PTHR19229">
    <property type="entry name" value="ATP-BINDING CASSETTE TRANSPORTER SUBFAMILY A ABCA"/>
    <property type="match status" value="1"/>
</dbReference>
<comment type="subcellular location">
    <subcellularLocation>
        <location evidence="1">Membrane</location>
        <topology evidence="1">Multi-pass membrane protein</topology>
    </subcellularLocation>
</comment>
<dbReference type="EMBL" id="JAFNEN010001093">
    <property type="protein sequence ID" value="KAG8175022.1"/>
    <property type="molecule type" value="Genomic_DNA"/>
</dbReference>
<dbReference type="Proteomes" id="UP000827092">
    <property type="component" value="Unassembled WGS sequence"/>
</dbReference>
<keyword evidence="10" id="KW-1185">Reference proteome</keyword>
<gene>
    <name evidence="9" type="ORF">JTE90_011658</name>
</gene>
<evidence type="ECO:0000256" key="4">
    <source>
        <dbReference type="ARBA" id="ARBA00022840"/>
    </source>
</evidence>
<feature type="transmembrane region" description="Helical" evidence="7">
    <location>
        <begin position="397"/>
        <end position="422"/>
    </location>
</feature>
<feature type="transmembrane region" description="Helical" evidence="7">
    <location>
        <begin position="1098"/>
        <end position="1117"/>
    </location>
</feature>
<dbReference type="GO" id="GO:0016887">
    <property type="term" value="F:ATP hydrolysis activity"/>
    <property type="evidence" value="ECO:0007669"/>
    <property type="project" value="InterPro"/>
</dbReference>
<feature type="domain" description="ABC transporter" evidence="8">
    <location>
        <begin position="523"/>
        <end position="756"/>
    </location>
</feature>
<dbReference type="GO" id="GO:0005524">
    <property type="term" value="F:ATP binding"/>
    <property type="evidence" value="ECO:0007669"/>
    <property type="project" value="UniProtKB-KW"/>
</dbReference>
<evidence type="ECO:0000256" key="1">
    <source>
        <dbReference type="ARBA" id="ARBA00004141"/>
    </source>
</evidence>
<dbReference type="GO" id="GO:0005319">
    <property type="term" value="F:lipid transporter activity"/>
    <property type="evidence" value="ECO:0007669"/>
    <property type="project" value="TreeGrafter"/>
</dbReference>
<feature type="transmembrane region" description="Helical" evidence="7">
    <location>
        <begin position="1299"/>
        <end position="1316"/>
    </location>
</feature>
<dbReference type="InterPro" id="IPR003593">
    <property type="entry name" value="AAA+_ATPase"/>
</dbReference>
<keyword evidence="2 7" id="KW-0812">Transmembrane</keyword>
<sequence>MATTSGLWQFIILLYKGLLLRKRHYIVTFFEIVIPIFIASIPVIIQSEMSSSDMMVPDLYDRSTSLWENATTYEPFDPFISSMDKNYTLEFVYTPPNPTSEKLVNDAIEMFRTRTEYKGNITKKSAFSENDLEMYCFYKQRVNPNLIMMGTVFNNFGKTLPESLDYKIRYGGGYFDENFNTQQKYRVNGPSTRNVYNSTFFLSWQAAVEQSFIQEKMAEKGKNVDYKVWMQRFPYPKHRNAAKVFTVFNIMIIPLVIGYAYMYFIMNIVSRVIEEKTNKSKELMKMMGITDCIYWTSTFFNYFLVAIITMLVTTIVYKVPLKNSFAFVENMDFMLLFFLLTLFMACLILFCMAFSIFFTKNVVAVFAVIMPHILSFSLLMSNYFLLSVEVNYLPLAFIAKLGICLLPSGSLLTMFTIISYYESRGEGAQWYNLTEYSYIPDMNMLTIIIMMIVSCIVYIVIIWYFDAVWPWQPGVPKPFYFPFTKSYWCGATAKEVDHLILSNQNDNSADFFEEEPNGATPGVVIRNLSKDFRTGFQTKQAVKNISLNIYQGQITALLGHNGAGKTTTINILTGLYTPTSGSAVINGLDILSDTIKARRGLGVCPQDNVLYDTLTVEEHLKIYAALKGVSFRSLTEEASKVLGILKLEDKRHELVKSLSEGMKRKLSLGIAVVGGSKVLFLDEPTSGMDVEARRSVWDALLDIRHDRTIILTTHYMEEADILGDRIAIMAEGEVQCCGSPMFLKHKFGTGYHLHVVKGANFDVKGLTKILEKYIPEVSVGNELDQEIAFNLASDSTTEFGVMFEEVEMHKDELGVQSFGITITTMEDVFLNVSNISDMKYKLQGGNNQPNGSNVEFEDVYGDSGHTKKERDPFNQFFGLILKRFHYSKRHYSILLSQLILPFILICWCLNTINGGTSTYKTTFEPLKLDIASKYGPTEGFYFSRNEKYSGMAGVFKDVLKSNRVRVEKVPDLTQYVLEYGLDDLSKYLKVLLVGGAFDGSPDGTLNLTAWFNGEPYHAAPMSLLLMHSALLKDVSGTNRATITLTNAPLPQPTLHVKDDSHRLLERILAGVFMPLALADLSGSFAIIPIQERTTKSKLLQLMSGVPAAMYWLAMFFWDFMVNLVVSILLIIPFAMFSNYVFFSPHSEAIGTALLLMLLYGWSSIPFSYLMSFLFKKGNSGFSAVVGICTLFGVGLGTSLRAIQFSFASNPMENLDNAFWFLRLLPTFCVSVGFSNLFGISYNNAFCESVSKEDLAFNCNSSTIEEWNPLYKCCKSICGKDCLQQVNPITFTKDGVGYDLLYLAIDGVIYFSLLLLLESRRMAAFGRLLKHLIQKIRQKVTSEITKDLAVEDSEVLAEEERIRNAMASGNGSMEGEALIVSELTKIYKNFYAVDHLTFSIHREECFGLLGVNGAGKTTTFRMLTGDCHPTEGNAIIGHVSVMTDLKKVEMLTLQLSVDTGFLLQFFFTVTEA</sequence>
<evidence type="ECO:0000256" key="7">
    <source>
        <dbReference type="SAM" id="Phobius"/>
    </source>
</evidence>
<evidence type="ECO:0000259" key="8">
    <source>
        <dbReference type="PROSITE" id="PS50893"/>
    </source>
</evidence>
<proteinExistence type="predicted"/>
<keyword evidence="3" id="KW-0547">Nucleotide-binding</keyword>
<feature type="transmembrane region" description="Helical" evidence="7">
    <location>
        <begin position="293"/>
        <end position="321"/>
    </location>
</feature>